<proteinExistence type="predicted"/>
<dbReference type="Pfam" id="PF13490">
    <property type="entry name" value="zf-HC2"/>
    <property type="match status" value="1"/>
</dbReference>
<gene>
    <name evidence="3" type="ORF">GV64_05725</name>
</gene>
<organism evidence="3 4">
    <name type="scientific">Endozoicomonas elysicola</name>
    <dbReference type="NCBI Taxonomy" id="305900"/>
    <lineage>
        <taxon>Bacteria</taxon>
        <taxon>Pseudomonadati</taxon>
        <taxon>Pseudomonadota</taxon>
        <taxon>Gammaproteobacteria</taxon>
        <taxon>Oceanospirillales</taxon>
        <taxon>Endozoicomonadaceae</taxon>
        <taxon>Endozoicomonas</taxon>
    </lineage>
</organism>
<evidence type="ECO:0000256" key="1">
    <source>
        <dbReference type="SAM" id="MobiDB-lite"/>
    </source>
</evidence>
<evidence type="ECO:0000313" key="4">
    <source>
        <dbReference type="Proteomes" id="UP000027997"/>
    </source>
</evidence>
<dbReference type="AlphaFoldDB" id="A0A081K827"/>
<protein>
    <recommendedName>
        <fullName evidence="2">Putative zinc-finger domain-containing protein</fullName>
    </recommendedName>
</protein>
<reference evidence="3 4" key="1">
    <citation type="submission" date="2014-06" db="EMBL/GenBank/DDBJ databases">
        <title>Whole Genome Sequences of Three Symbiotic Endozoicomonas Bacteria.</title>
        <authorList>
            <person name="Neave M.J."/>
            <person name="Apprill A."/>
            <person name="Voolstra C.R."/>
        </authorList>
    </citation>
    <scope>NUCLEOTIDE SEQUENCE [LARGE SCALE GENOMIC DNA]</scope>
    <source>
        <strain evidence="3 4">DSM 22380</strain>
    </source>
</reference>
<evidence type="ECO:0000259" key="2">
    <source>
        <dbReference type="Pfam" id="PF13490"/>
    </source>
</evidence>
<comment type="caution">
    <text evidence="3">The sequence shown here is derived from an EMBL/GenBank/DDBJ whole genome shotgun (WGS) entry which is preliminary data.</text>
</comment>
<dbReference type="STRING" id="305900.GV64_05725"/>
<dbReference type="eggNOG" id="COG5660">
    <property type="taxonomic scope" value="Bacteria"/>
</dbReference>
<dbReference type="Gene3D" id="1.10.10.1320">
    <property type="entry name" value="Anti-sigma factor, zinc-finger domain"/>
    <property type="match status" value="1"/>
</dbReference>
<keyword evidence="4" id="KW-1185">Reference proteome</keyword>
<dbReference type="InterPro" id="IPR027383">
    <property type="entry name" value="Znf_put"/>
</dbReference>
<dbReference type="EMBL" id="JOJP01000001">
    <property type="protein sequence ID" value="KEI70303.1"/>
    <property type="molecule type" value="Genomic_DNA"/>
</dbReference>
<feature type="domain" description="Putative zinc-finger" evidence="2">
    <location>
        <begin position="4"/>
        <end position="38"/>
    </location>
</feature>
<dbReference type="RefSeq" id="WP_020581156.1">
    <property type="nucleotide sequence ID" value="NZ_JOJP01000001.1"/>
</dbReference>
<dbReference type="Proteomes" id="UP000027997">
    <property type="component" value="Unassembled WGS sequence"/>
</dbReference>
<sequence length="77" mass="9212">MLKCRDIERMAGQLQDDELNWRQRFSMRMHLMMCHHCRRFVRQFAAIKKLAERSVSEQASDDEVQSVMDKINDPQKG</sequence>
<evidence type="ECO:0000313" key="3">
    <source>
        <dbReference type="EMBL" id="KEI70303.1"/>
    </source>
</evidence>
<accession>A0A081K827</accession>
<name>A0A081K827_9GAMM</name>
<dbReference type="InterPro" id="IPR041916">
    <property type="entry name" value="Anti_sigma_zinc_sf"/>
</dbReference>
<feature type="region of interest" description="Disordered" evidence="1">
    <location>
        <begin position="55"/>
        <end position="77"/>
    </location>
</feature>